<dbReference type="FunFam" id="2.60.40.10:FF:000208">
    <property type="entry name" value="Butyrophilin subfamily 1 member A1"/>
    <property type="match status" value="1"/>
</dbReference>
<dbReference type="GeneID" id="105495000"/>
<reference evidence="9" key="2">
    <citation type="submission" date="2025-09" db="UniProtKB">
        <authorList>
            <consortium name="Ensembl"/>
        </authorList>
    </citation>
    <scope>IDENTIFICATION</scope>
</reference>
<comment type="subcellular location">
    <subcellularLocation>
        <location evidence="1">Membrane</location>
    </subcellularLocation>
</comment>
<dbReference type="GO" id="GO:0009897">
    <property type="term" value="C:external side of plasma membrane"/>
    <property type="evidence" value="ECO:0007669"/>
    <property type="project" value="TreeGrafter"/>
</dbReference>
<keyword evidence="5 7" id="KW-0472">Membrane</keyword>
<dbReference type="Ensembl" id="ENSMNET00000026121.1">
    <property type="protein sequence ID" value="ENSMNEP00000005238.1"/>
    <property type="gene ID" value="ENSMNEG00000023828.1"/>
</dbReference>
<proteinExistence type="predicted"/>
<feature type="domain" description="Ig-like" evidence="8">
    <location>
        <begin position="85"/>
        <end position="182"/>
    </location>
</feature>
<keyword evidence="6" id="KW-0393">Immunoglobulin domain</keyword>
<dbReference type="PANTHER" id="PTHR24100:SF51">
    <property type="entry name" value="SELECTION AND UPKEEP OF INTRAEPITHELIAL T-CELLS PROTEIN 7-RELATED"/>
    <property type="match status" value="1"/>
</dbReference>
<evidence type="ECO:0000256" key="2">
    <source>
        <dbReference type="ARBA" id="ARBA00022692"/>
    </source>
</evidence>
<dbReference type="GO" id="GO:0005102">
    <property type="term" value="F:signaling receptor binding"/>
    <property type="evidence" value="ECO:0007669"/>
    <property type="project" value="TreeGrafter"/>
</dbReference>
<dbReference type="InterPro" id="IPR013106">
    <property type="entry name" value="Ig_V-set"/>
</dbReference>
<evidence type="ECO:0000313" key="9">
    <source>
        <dbReference type="Ensembl" id="ENSMNEP00000005238.1"/>
    </source>
</evidence>
<name>A0A2K6B1G7_MACNE</name>
<dbReference type="FunFam" id="2.60.40.10:FF:000088">
    <property type="entry name" value="Butyrophilin subfamily 1 member A1"/>
    <property type="match status" value="1"/>
</dbReference>
<dbReference type="Pfam" id="PF22705">
    <property type="entry name" value="C2-set_3"/>
    <property type="match status" value="1"/>
</dbReference>
<evidence type="ECO:0000259" key="8">
    <source>
        <dbReference type="PROSITE" id="PS50835"/>
    </source>
</evidence>
<organism evidence="9 10">
    <name type="scientific">Macaca nemestrina</name>
    <name type="common">Pig-tailed macaque</name>
    <dbReference type="NCBI Taxonomy" id="9545"/>
    <lineage>
        <taxon>Eukaryota</taxon>
        <taxon>Metazoa</taxon>
        <taxon>Chordata</taxon>
        <taxon>Craniata</taxon>
        <taxon>Vertebrata</taxon>
        <taxon>Euteleostomi</taxon>
        <taxon>Mammalia</taxon>
        <taxon>Eutheria</taxon>
        <taxon>Euarchontoglires</taxon>
        <taxon>Primates</taxon>
        <taxon>Haplorrhini</taxon>
        <taxon>Catarrhini</taxon>
        <taxon>Cercopithecidae</taxon>
        <taxon>Cercopithecinae</taxon>
        <taxon>Macaca</taxon>
    </lineage>
</organism>
<dbReference type="Proteomes" id="UP000233120">
    <property type="component" value="Unassembled WGS sequence"/>
</dbReference>
<dbReference type="InterPro" id="IPR053896">
    <property type="entry name" value="BTN3A2-like_Ig-C"/>
</dbReference>
<dbReference type="SMART" id="SM00409">
    <property type="entry name" value="IG"/>
    <property type="match status" value="1"/>
</dbReference>
<dbReference type="OrthoDB" id="9986391at2759"/>
<keyword evidence="2 7" id="KW-0812">Transmembrane</keyword>
<evidence type="ECO:0000256" key="7">
    <source>
        <dbReference type="SAM" id="Phobius"/>
    </source>
</evidence>
<accession>A0A2K6B1G7</accession>
<evidence type="ECO:0000256" key="1">
    <source>
        <dbReference type="ARBA" id="ARBA00004370"/>
    </source>
</evidence>
<dbReference type="GO" id="GO:0050852">
    <property type="term" value="P:T cell receptor signaling pathway"/>
    <property type="evidence" value="ECO:0007669"/>
    <property type="project" value="TreeGrafter"/>
</dbReference>
<dbReference type="SUPFAM" id="SSF48726">
    <property type="entry name" value="Immunoglobulin"/>
    <property type="match status" value="2"/>
</dbReference>
<dbReference type="GO" id="GO:0001817">
    <property type="term" value="P:regulation of cytokine production"/>
    <property type="evidence" value="ECO:0007669"/>
    <property type="project" value="TreeGrafter"/>
</dbReference>
<dbReference type="PROSITE" id="PS50835">
    <property type="entry name" value="IG_LIKE"/>
    <property type="match status" value="1"/>
</dbReference>
<keyword evidence="10" id="KW-1185">Reference proteome</keyword>
<evidence type="ECO:0000256" key="3">
    <source>
        <dbReference type="ARBA" id="ARBA00022729"/>
    </source>
</evidence>
<dbReference type="Bgee" id="ENSMNEG00000023828">
    <property type="expression patterns" value="Expressed in adult mammalian kidney and 1 other cell type or tissue"/>
</dbReference>
<dbReference type="KEGG" id="mni:105495000"/>
<dbReference type="InterPro" id="IPR036179">
    <property type="entry name" value="Ig-like_dom_sf"/>
</dbReference>
<dbReference type="GeneTree" id="ENSGT00940000162562"/>
<dbReference type="InterPro" id="IPR007110">
    <property type="entry name" value="Ig-like_dom"/>
</dbReference>
<feature type="transmembrane region" description="Helical" evidence="7">
    <location>
        <begin position="310"/>
        <end position="327"/>
    </location>
</feature>
<keyword evidence="4 7" id="KW-1133">Transmembrane helix</keyword>
<reference evidence="9" key="1">
    <citation type="submission" date="2025-08" db="UniProtKB">
        <authorList>
            <consortium name="Ensembl"/>
        </authorList>
    </citation>
    <scope>IDENTIFICATION</scope>
</reference>
<evidence type="ECO:0000256" key="4">
    <source>
        <dbReference type="ARBA" id="ARBA00022989"/>
    </source>
</evidence>
<dbReference type="InterPro" id="IPR013783">
    <property type="entry name" value="Ig-like_fold"/>
</dbReference>
<evidence type="ECO:0000313" key="10">
    <source>
        <dbReference type="Proteomes" id="UP000233120"/>
    </source>
</evidence>
<feature type="transmembrane region" description="Helical" evidence="7">
    <location>
        <begin position="339"/>
        <end position="359"/>
    </location>
</feature>
<sequence>MCEGQPELQCRSPPSSAALLTAALRGYNTVTSPLAQGSENTFWSWCPLMVNEMPEDRRVMEPAFSSLSGYFVAILLLQITVLTSEQFTVSSSRSHHVVMVGSQAELSCQLSPPQNAQLMQVGWFRDRHSQMIYLYEDGEEHSGEGIQNYMNRTVFLKDALEEGKITLQIYNVTVFHGGQYHCFFKDGHTYEEGIVDLRVAAVGLDVQINVQILGTEGFVVECTSGGWFPQAQMAWRDSSGNVIPHSSKSYSQDGAGLLHLKMTILLKNSTHGPVTCCFYNPVTGREKRAGIVISDILFKSEYMSLMSHKISYPWIYLSIVVALLFLRIKVAENIRCVHLVFQCLPFLMYIGILPIYLQFRKRVSVSDDLFLLYSIWTDDLCIILGILMLFFTLLIFVLLYTLKDFVQLWTSGFSSETEEA</sequence>
<evidence type="ECO:0000256" key="5">
    <source>
        <dbReference type="ARBA" id="ARBA00023136"/>
    </source>
</evidence>
<dbReference type="Gene3D" id="2.60.40.10">
    <property type="entry name" value="Immunoglobulins"/>
    <property type="match status" value="2"/>
</dbReference>
<protein>
    <recommendedName>
        <fullName evidence="8">Ig-like domain-containing protein</fullName>
    </recommendedName>
</protein>
<evidence type="ECO:0000256" key="6">
    <source>
        <dbReference type="ARBA" id="ARBA00023319"/>
    </source>
</evidence>
<dbReference type="AlphaFoldDB" id="A0A2K6B1G7"/>
<dbReference type="PANTHER" id="PTHR24100">
    <property type="entry name" value="BUTYROPHILIN"/>
    <property type="match status" value="1"/>
</dbReference>
<feature type="transmembrane region" description="Helical" evidence="7">
    <location>
        <begin position="380"/>
        <end position="402"/>
    </location>
</feature>
<keyword evidence="3" id="KW-0732">Signal</keyword>
<dbReference type="InterPro" id="IPR050504">
    <property type="entry name" value="IgSF_BTN/MOG"/>
</dbReference>
<dbReference type="InterPro" id="IPR003599">
    <property type="entry name" value="Ig_sub"/>
</dbReference>
<dbReference type="Pfam" id="PF07686">
    <property type="entry name" value="V-set"/>
    <property type="match status" value="1"/>
</dbReference>